<proteinExistence type="predicted"/>
<organism evidence="2 3">
    <name type="scientific">Crenichthys baileyi</name>
    <name type="common">White River springfish</name>
    <dbReference type="NCBI Taxonomy" id="28760"/>
    <lineage>
        <taxon>Eukaryota</taxon>
        <taxon>Metazoa</taxon>
        <taxon>Chordata</taxon>
        <taxon>Craniata</taxon>
        <taxon>Vertebrata</taxon>
        <taxon>Euteleostomi</taxon>
        <taxon>Actinopterygii</taxon>
        <taxon>Neopterygii</taxon>
        <taxon>Teleostei</taxon>
        <taxon>Neoteleostei</taxon>
        <taxon>Acanthomorphata</taxon>
        <taxon>Ovalentaria</taxon>
        <taxon>Atherinomorphae</taxon>
        <taxon>Cyprinodontiformes</taxon>
        <taxon>Goodeidae</taxon>
        <taxon>Crenichthys</taxon>
    </lineage>
</organism>
<feature type="compositionally biased region" description="Basic and acidic residues" evidence="1">
    <location>
        <begin position="106"/>
        <end position="122"/>
    </location>
</feature>
<gene>
    <name evidence="2" type="ORF">CRENBAI_015652</name>
</gene>
<evidence type="ECO:0000313" key="3">
    <source>
        <dbReference type="Proteomes" id="UP001311232"/>
    </source>
</evidence>
<dbReference type="AlphaFoldDB" id="A0AAV9SJY7"/>
<feature type="compositionally biased region" description="Acidic residues" evidence="1">
    <location>
        <begin position="35"/>
        <end position="61"/>
    </location>
</feature>
<feature type="region of interest" description="Disordered" evidence="1">
    <location>
        <begin position="24"/>
        <end position="69"/>
    </location>
</feature>
<name>A0AAV9SJY7_9TELE</name>
<accession>A0AAV9SJY7</accession>
<evidence type="ECO:0000313" key="2">
    <source>
        <dbReference type="EMBL" id="KAK5621002.1"/>
    </source>
</evidence>
<dbReference type="EMBL" id="JAHHUM010000323">
    <property type="protein sequence ID" value="KAK5621002.1"/>
    <property type="molecule type" value="Genomic_DNA"/>
</dbReference>
<sequence>MDPGSACPSFPLSLLWEGGVARGRSSHGAVVVEGEAAEDDEEQEEQEVEADAEEAEAEEALDEKKRKRKRCHLCHHDKHHKTSSLCCFCRKTAARRMRHLGLPHPGRKDSFKAGGRGRDNRKQGGTPSNLTRGPAEGPCGPHNARSAKGKSCLV</sequence>
<dbReference type="Proteomes" id="UP001311232">
    <property type="component" value="Unassembled WGS sequence"/>
</dbReference>
<feature type="region of interest" description="Disordered" evidence="1">
    <location>
        <begin position="98"/>
        <end position="154"/>
    </location>
</feature>
<evidence type="ECO:0000256" key="1">
    <source>
        <dbReference type="SAM" id="MobiDB-lite"/>
    </source>
</evidence>
<reference evidence="2 3" key="1">
    <citation type="submission" date="2021-06" db="EMBL/GenBank/DDBJ databases">
        <authorList>
            <person name="Palmer J.M."/>
        </authorList>
    </citation>
    <scope>NUCLEOTIDE SEQUENCE [LARGE SCALE GENOMIC DNA]</scope>
    <source>
        <strain evidence="2 3">MEX-2019</strain>
        <tissue evidence="2">Muscle</tissue>
    </source>
</reference>
<comment type="caution">
    <text evidence="2">The sequence shown here is derived from an EMBL/GenBank/DDBJ whole genome shotgun (WGS) entry which is preliminary data.</text>
</comment>
<keyword evidence="3" id="KW-1185">Reference proteome</keyword>
<protein>
    <submittedName>
        <fullName evidence="2">Uncharacterized protein</fullName>
    </submittedName>
</protein>